<evidence type="ECO:0000256" key="1">
    <source>
        <dbReference type="SAM" id="Phobius"/>
    </source>
</evidence>
<dbReference type="RefSeq" id="WP_317832128.1">
    <property type="nucleotide sequence ID" value="NZ_CP136920.1"/>
</dbReference>
<protein>
    <submittedName>
        <fullName evidence="2">PilN domain-containing protein</fullName>
    </submittedName>
</protein>
<keyword evidence="3" id="KW-1185">Reference proteome</keyword>
<dbReference type="KEGG" id="puo:RZN69_15535"/>
<keyword evidence="1" id="KW-0472">Membrane</keyword>
<evidence type="ECO:0000313" key="3">
    <source>
        <dbReference type="Proteomes" id="UP001304300"/>
    </source>
</evidence>
<sequence>MKLSDLIKPSEEAAHNEKDDAHVCFVDGYCFFSRIVAIPEGLERDEWDSFTELSLEELSPFPIEQLAWGSVVDDESQAIFVYAACRPRIPAESQELWPEAHNVFPVFLPLLLKKRERPCAMGIVTESGVTLLRFSGKGRFPEQVVGAPLVKEEDEDKPDPSAVLAVADKLKARLRLPDDADDEGIFEIVRSSASKGKIDFELRLFGDQSEAAESLSFAEDDVIWRADIREPDFIDSERKRRISESRLGWVMAGVGIAAALMLLVNFLTFFGDWLVNRRQALVEGQSEAAFAVQQNSDFLYELEQFSGAPFRPFSILEIANRVLLERQPRKIEFDSASVSNTDEVAIQGVSDNVDEVNQYSNLLRQSGYFNQVDLVDVRTRQGKVNFTINLRFNPDVALEVESDVSVVAEEVESQPEAAVVMNESEVADE</sequence>
<accession>A0AAQ3QUK9</accession>
<proteinExistence type="predicted"/>
<dbReference type="EMBL" id="CP136920">
    <property type="protein sequence ID" value="WOO40035.1"/>
    <property type="molecule type" value="Genomic_DNA"/>
</dbReference>
<keyword evidence="1" id="KW-1133">Transmembrane helix</keyword>
<gene>
    <name evidence="2" type="ORF">RZN69_15535</name>
</gene>
<dbReference type="Proteomes" id="UP001304300">
    <property type="component" value="Chromosome"/>
</dbReference>
<dbReference type="Pfam" id="PF05137">
    <property type="entry name" value="PilN"/>
    <property type="match status" value="1"/>
</dbReference>
<dbReference type="AlphaFoldDB" id="A0AAQ3QUK9"/>
<keyword evidence="1" id="KW-0812">Transmembrane</keyword>
<name>A0AAQ3QUK9_9BACT</name>
<reference evidence="2 3" key="1">
    <citation type="submission" date="2023-10" db="EMBL/GenBank/DDBJ databases">
        <title>Rubellicoccus peritrichatus gen. nov., sp. nov., isolated from an algae of coral reef tank.</title>
        <authorList>
            <person name="Luo J."/>
        </authorList>
    </citation>
    <scope>NUCLEOTIDE SEQUENCE [LARGE SCALE GENOMIC DNA]</scope>
    <source>
        <strain evidence="2 3">CR14</strain>
    </source>
</reference>
<organism evidence="2 3">
    <name type="scientific">Rubellicoccus peritrichatus</name>
    <dbReference type="NCBI Taxonomy" id="3080537"/>
    <lineage>
        <taxon>Bacteria</taxon>
        <taxon>Pseudomonadati</taxon>
        <taxon>Verrucomicrobiota</taxon>
        <taxon>Opitutia</taxon>
        <taxon>Puniceicoccales</taxon>
        <taxon>Cerasicoccaceae</taxon>
        <taxon>Rubellicoccus</taxon>
    </lineage>
</organism>
<evidence type="ECO:0000313" key="2">
    <source>
        <dbReference type="EMBL" id="WOO40035.1"/>
    </source>
</evidence>
<dbReference type="InterPro" id="IPR007813">
    <property type="entry name" value="PilN"/>
</dbReference>
<feature type="transmembrane region" description="Helical" evidence="1">
    <location>
        <begin position="247"/>
        <end position="270"/>
    </location>
</feature>